<dbReference type="CDD" id="cd05466">
    <property type="entry name" value="PBP2_LTTR_substrate"/>
    <property type="match status" value="1"/>
</dbReference>
<dbReference type="Gene3D" id="3.40.190.290">
    <property type="match status" value="1"/>
</dbReference>
<comment type="similarity">
    <text evidence="1">Belongs to the LysR transcriptional regulatory family.</text>
</comment>
<dbReference type="InterPro" id="IPR036388">
    <property type="entry name" value="WH-like_DNA-bd_sf"/>
</dbReference>
<evidence type="ECO:0000256" key="2">
    <source>
        <dbReference type="ARBA" id="ARBA00023015"/>
    </source>
</evidence>
<dbReference type="PANTHER" id="PTHR30419">
    <property type="entry name" value="HTH-TYPE TRANSCRIPTIONAL REGULATOR YBHD"/>
    <property type="match status" value="1"/>
</dbReference>
<evidence type="ECO:0000313" key="6">
    <source>
        <dbReference type="EMBL" id="MFD1798936.1"/>
    </source>
</evidence>
<dbReference type="InterPro" id="IPR000847">
    <property type="entry name" value="LysR_HTH_N"/>
</dbReference>
<dbReference type="InterPro" id="IPR050950">
    <property type="entry name" value="HTH-type_LysR_regulators"/>
</dbReference>
<dbReference type="SUPFAM" id="SSF46785">
    <property type="entry name" value="Winged helix' DNA-binding domain"/>
    <property type="match status" value="1"/>
</dbReference>
<sequence length="293" mass="33935">MELRQLKYFITIANTRSYTAAAKSLFVTQPTLSWNIQQLEEEFNAHLFFQTKQGLQLTEKGEKLLTRGQKVLDEFEGLIEDMHKMKPGKKNLKVGITVLFVIQYMEQIVQFTTMNPEVELTFVQSGSVEIQEKLAQNEIDIGLVSFPNYESSIEIERLNTSHSQYTVSVVLPFDHPLAQKETIEIKDLKGYDICSFSNDYVLGNILHERCSESGFHPNIIFTNKNWEVLLQNTLTTKALTLMPQALERISNFKNLKWIPLKDKANFFEIGIAYKKNQNLEEHAIRFVNFMKKN</sequence>
<dbReference type="PRINTS" id="PR00039">
    <property type="entry name" value="HTHLYSR"/>
</dbReference>
<organism evidence="6 7">
    <name type="scientific">Carnobacterium antarcticum</name>
    <dbReference type="NCBI Taxonomy" id="2126436"/>
    <lineage>
        <taxon>Bacteria</taxon>
        <taxon>Bacillati</taxon>
        <taxon>Bacillota</taxon>
        <taxon>Bacilli</taxon>
        <taxon>Lactobacillales</taxon>
        <taxon>Carnobacteriaceae</taxon>
        <taxon>Carnobacterium</taxon>
    </lineage>
</organism>
<name>A0ABW4NKY9_9LACT</name>
<reference evidence="7" key="1">
    <citation type="journal article" date="2019" name="Int. J. Syst. Evol. Microbiol.">
        <title>The Global Catalogue of Microorganisms (GCM) 10K type strain sequencing project: providing services to taxonomists for standard genome sequencing and annotation.</title>
        <authorList>
            <consortium name="The Broad Institute Genomics Platform"/>
            <consortium name="The Broad Institute Genome Sequencing Center for Infectious Disease"/>
            <person name="Wu L."/>
            <person name="Ma J."/>
        </authorList>
    </citation>
    <scope>NUCLEOTIDE SEQUENCE [LARGE SCALE GENOMIC DNA]</scope>
    <source>
        <strain evidence="7">KCTC 42143</strain>
    </source>
</reference>
<dbReference type="PANTHER" id="PTHR30419:SF8">
    <property type="entry name" value="NITROGEN ASSIMILATION TRANSCRIPTIONAL ACTIVATOR-RELATED"/>
    <property type="match status" value="1"/>
</dbReference>
<dbReference type="Proteomes" id="UP001597285">
    <property type="component" value="Unassembled WGS sequence"/>
</dbReference>
<evidence type="ECO:0000256" key="4">
    <source>
        <dbReference type="ARBA" id="ARBA00023163"/>
    </source>
</evidence>
<evidence type="ECO:0000256" key="3">
    <source>
        <dbReference type="ARBA" id="ARBA00023125"/>
    </source>
</evidence>
<dbReference type="SUPFAM" id="SSF53850">
    <property type="entry name" value="Periplasmic binding protein-like II"/>
    <property type="match status" value="1"/>
</dbReference>
<dbReference type="Pfam" id="PF03466">
    <property type="entry name" value="LysR_substrate"/>
    <property type="match status" value="1"/>
</dbReference>
<evidence type="ECO:0000313" key="7">
    <source>
        <dbReference type="Proteomes" id="UP001597285"/>
    </source>
</evidence>
<keyword evidence="7" id="KW-1185">Reference proteome</keyword>
<dbReference type="PROSITE" id="PS50931">
    <property type="entry name" value="HTH_LYSR"/>
    <property type="match status" value="1"/>
</dbReference>
<keyword evidence="2" id="KW-0805">Transcription regulation</keyword>
<dbReference type="InterPro" id="IPR005119">
    <property type="entry name" value="LysR_subst-bd"/>
</dbReference>
<dbReference type="Gene3D" id="1.10.10.10">
    <property type="entry name" value="Winged helix-like DNA-binding domain superfamily/Winged helix DNA-binding domain"/>
    <property type="match status" value="1"/>
</dbReference>
<keyword evidence="4" id="KW-0804">Transcription</keyword>
<accession>A0ABW4NKY9</accession>
<keyword evidence="3" id="KW-0238">DNA-binding</keyword>
<dbReference type="EMBL" id="JBHUFF010000008">
    <property type="protein sequence ID" value="MFD1798936.1"/>
    <property type="molecule type" value="Genomic_DNA"/>
</dbReference>
<evidence type="ECO:0000256" key="1">
    <source>
        <dbReference type="ARBA" id="ARBA00009437"/>
    </source>
</evidence>
<gene>
    <name evidence="6" type="ORF">ACFSBK_03545</name>
</gene>
<dbReference type="RefSeq" id="WP_058919329.1">
    <property type="nucleotide sequence ID" value="NZ_JBHSQC010000015.1"/>
</dbReference>
<comment type="caution">
    <text evidence="6">The sequence shown here is derived from an EMBL/GenBank/DDBJ whole genome shotgun (WGS) entry which is preliminary data.</text>
</comment>
<dbReference type="Pfam" id="PF00126">
    <property type="entry name" value="HTH_1"/>
    <property type="match status" value="1"/>
</dbReference>
<evidence type="ECO:0000259" key="5">
    <source>
        <dbReference type="PROSITE" id="PS50931"/>
    </source>
</evidence>
<proteinExistence type="inferred from homology"/>
<protein>
    <submittedName>
        <fullName evidence="6">LysR substrate-binding domain-containing protein</fullName>
    </submittedName>
</protein>
<dbReference type="InterPro" id="IPR036390">
    <property type="entry name" value="WH_DNA-bd_sf"/>
</dbReference>
<feature type="domain" description="HTH lysR-type" evidence="5">
    <location>
        <begin position="1"/>
        <end position="58"/>
    </location>
</feature>